<feature type="region of interest" description="Disordered" evidence="1">
    <location>
        <begin position="1323"/>
        <end position="1362"/>
    </location>
</feature>
<dbReference type="PANTHER" id="PTHR42957:SF2">
    <property type="entry name" value="HELICASE HERA CENTRAL DOMAIN-CONTAINING PROTEIN"/>
    <property type="match status" value="1"/>
</dbReference>
<dbReference type="Gene3D" id="3.40.50.300">
    <property type="entry name" value="P-loop containing nucleotide triphosphate hydrolases"/>
    <property type="match status" value="1"/>
</dbReference>
<keyword evidence="3" id="KW-1185">Reference proteome</keyword>
<name>A0ABW5VY27_9MICO</name>
<evidence type="ECO:0008006" key="4">
    <source>
        <dbReference type="Google" id="ProtNLM"/>
    </source>
</evidence>
<dbReference type="EMBL" id="JBHUOG010000002">
    <property type="protein sequence ID" value="MFD2796412.1"/>
    <property type="molecule type" value="Genomic_DNA"/>
</dbReference>
<dbReference type="SUPFAM" id="SSF52540">
    <property type="entry name" value="P-loop containing nucleoside triphosphate hydrolases"/>
    <property type="match status" value="1"/>
</dbReference>
<comment type="caution">
    <text evidence="2">The sequence shown here is derived from an EMBL/GenBank/DDBJ whole genome shotgun (WGS) entry which is preliminary data.</text>
</comment>
<dbReference type="NCBIfam" id="NF047742">
    <property type="entry name" value="antiphage_MADS8"/>
    <property type="match status" value="1"/>
</dbReference>
<dbReference type="Proteomes" id="UP001597479">
    <property type="component" value="Unassembled WGS sequence"/>
</dbReference>
<dbReference type="PANTHER" id="PTHR42957">
    <property type="entry name" value="HELICASE MJ1565-RELATED"/>
    <property type="match status" value="1"/>
</dbReference>
<dbReference type="InterPro" id="IPR027417">
    <property type="entry name" value="P-loop_NTPase"/>
</dbReference>
<evidence type="ECO:0000256" key="1">
    <source>
        <dbReference type="SAM" id="MobiDB-lite"/>
    </source>
</evidence>
<gene>
    <name evidence="2" type="ORF">ACFS27_22820</name>
</gene>
<organism evidence="2 3">
    <name type="scientific">Promicromonospora vindobonensis</name>
    <dbReference type="NCBI Taxonomy" id="195748"/>
    <lineage>
        <taxon>Bacteria</taxon>
        <taxon>Bacillati</taxon>
        <taxon>Actinomycetota</taxon>
        <taxon>Actinomycetes</taxon>
        <taxon>Micrococcales</taxon>
        <taxon>Promicromonosporaceae</taxon>
        <taxon>Promicromonospora</taxon>
    </lineage>
</organism>
<dbReference type="InterPro" id="IPR008571">
    <property type="entry name" value="HerA-like"/>
</dbReference>
<protein>
    <recommendedName>
        <fullName evidence="4">ATP-binding protein</fullName>
    </recommendedName>
</protein>
<reference evidence="3" key="1">
    <citation type="journal article" date="2019" name="Int. J. Syst. Evol. Microbiol.">
        <title>The Global Catalogue of Microorganisms (GCM) 10K type strain sequencing project: providing services to taxonomists for standard genome sequencing and annotation.</title>
        <authorList>
            <consortium name="The Broad Institute Genomics Platform"/>
            <consortium name="The Broad Institute Genome Sequencing Center for Infectious Disease"/>
            <person name="Wu L."/>
            <person name="Ma J."/>
        </authorList>
    </citation>
    <scope>NUCLEOTIDE SEQUENCE [LARGE SCALE GENOMIC DNA]</scope>
    <source>
        <strain evidence="3">CCM 7044</strain>
    </source>
</reference>
<accession>A0ABW5VY27</accession>
<sequence length="1833" mass="199623">MTTATIGFSESGTTEVRSALEEVLVPRLLELLCAREPGHCMRVTELDAELSARLARRLRSASEPGTVVCVLGTETDLQGDRADVVVTSTKLVELRNRPVDAAGGPLLVFVPPGTRASAEDSFGVATFEEHRVSDAYESVREALVERVPPRLRNPLEELGALLREKADGRASDRAWVQYLLTIAANDYEQTAAGAALYCFGLVPDLEAFTSDANLAERIRRNRMHVDDLTRPELGEQQRVVTLGLPDAAFVARLAQFAGHVGLENRKDWTRRIIIDRGNRDLTFDRWPVPANREVLVDIDVRTVGLPDAGDDPRHLEQYPVLDSLAGQPYLVAGPQGAKEVEVRFTVSPALTAADGLLRLRVEMVSDDGGPVGRSISVQVGARPKSEYKATIKNLRATSLDEGWHKITVHPVADADRRISVRTMPNGNPGGVSSPFWVVNADETEVVPEIRSTRYESVAHALEQMAFQRSVEGRLGADLIPASMVWSTGGRGGMYDQATVDIERGGKAEVRLSRTLTSIERATLGAPRELGLWQVATRSDGSQATTRRDDAGWVVDLGPAPLAAFERFLEARDDLFAKVAGSATGDPDEPMPIVETVDVNGVATEALAYATAYYHLLNAQGEWARQAPPTQQGRALRALAGLQQVDAVAISHVDALGSVNRILLLGPTHPLRVLWFTTWTAMGAEWRVDLEGRPAAAAEEAMRSFFGRITNLGLPFAVPRQDGRLLASTGHLTPFWAAYVPSGTGDSRTLLTQVAAALGVPDAPRPPSSSDVSGPVLADRVEKYVRQHPYVRTLVVNVVNAGDGALIAETLLELQRRPLTRDLAYDIRLCVHNTETPGVGEALAELTRTDSRFTSDEAEAFAARRGSRGPKLTYSVTSLEEFESKPGDFEAHLSVLVDAFDGEQHESSAMREIRGAPANGLVQQADTAFEDDGTTVTWRKTPVFPRIGDAQPRDLLAVLPRCLATAAATVATNGSAGRVPSTTLSLDGKQRSLLHQAHEMSDWVVIVDRTLGLEYFDRAQEHGMPDYVIDYASGRTGLGYQVLVSSRKVDELRAMLKPVVADHGVSVEDRHIQTFFEQLRLLSGTLAFKIASVARNQRTEVLGLALARLFLDGQQALDDQLVVPLDAHPELYAEARRMARGTDQSLRRTDLALFSFDAMTRTITCRLVEVKAYTSVPDLTTYQRLQTTIKEQLRTSEEVLATQFDPHRAEPDRVDRTVKNLELSAMLRFYFERAERYGSVNPSVGTHARRLLETLDDGFTLAFRRAGLIFNLTGAGGELHEVDGVEYHHVGRDEVDELLGGLVTVPVRPGDRPAAEQTAEMRDAYLTRSRRDPAAFRAPTLDPMPEGERVESSPAQPTGDRAVATESVPAVQADTGQLRAETGTLGDVVGALDAAKVAQDAPTATGQGSSGSAGSGEAKIVVHAATSGADGEAAALQPSILVGVTGPTPQWGMLGEAVDGRKVGVDLNETHTISLFGVQGGGKSYTLGSIIESATLPSPGINHLPRPLSTIVFHYSRTQDYAPEFSSMVGMNDVDSQVAALRERYGAEPAALDDVLLLAPSMQVDERRAEFPGIRVEPLLFSSTELQASHWTFLLGAVGNQAMYMRQLKQILRANRARLSLDTVRQAVEASSMADNLKELAQQRLELASEYIDDTVRISDHVRPGRLIIVDLRDEYIEKDESLGLFVVLMQLFAEAKDEGGRFNKLVVFDEAHKYIDSNELVDILVESVREMRHKGMSILVASQDPPSVPVSLIELSDHIVLHRMNSPAWLKHIQKANAALSGLRPEQLANLKAGEAYVWASKATESSFTRNAVRVSLRPRVTRHGGATKTATS</sequence>
<proteinExistence type="predicted"/>
<evidence type="ECO:0000313" key="2">
    <source>
        <dbReference type="EMBL" id="MFD2796412.1"/>
    </source>
</evidence>
<dbReference type="RefSeq" id="WP_377187949.1">
    <property type="nucleotide sequence ID" value="NZ_JBHUOG010000002.1"/>
</dbReference>
<evidence type="ECO:0000313" key="3">
    <source>
        <dbReference type="Proteomes" id="UP001597479"/>
    </source>
</evidence>
<feature type="compositionally biased region" description="Basic and acidic residues" evidence="1">
    <location>
        <begin position="1323"/>
        <end position="1333"/>
    </location>
</feature>